<name>A0A1M5D6I0_9FLAO</name>
<dbReference type="EMBL" id="FQVQ01000014">
    <property type="protein sequence ID" value="SHF62584.1"/>
    <property type="molecule type" value="Genomic_DNA"/>
</dbReference>
<gene>
    <name evidence="1" type="ORF">SAMN05444377_11415</name>
</gene>
<sequence length="355" mass="41572">MENHQHYRYPTSFVKAILWVVWPVFISWGQTDSLRFEWGGLVDTYYAYALREPQQEQKLPFQYSYNRHNEWAINLALVRGKVSYQNTYAVVALQAGTYVEDNYAQESIQLLNEAYVGIVLDRAQKHRLEVGIMPSYIGFESATTFHNYTLTRSLLADNSPYFMTGLAYRYQPNTRWMFGAWLTNGWQRIRKPDRTSAPGVGTQLTFKPKTQHTLNWSTYAGEEAVGLYTGMRWFHNLYWEAQWSAKWQTIVGWDLGWQKAPEGYRHWSAPILMVRYTPNTHWQMAARVEYYTDPEQALIQESLPLTTWGVSGNVDYRVNAYCKLRSEVRHLNATQPLLNGQSTQWLWTTGLAFMF</sequence>
<organism evidence="1 2">
    <name type="scientific">Flavobacterium fontis</name>
    <dbReference type="NCBI Taxonomy" id="1124188"/>
    <lineage>
        <taxon>Bacteria</taxon>
        <taxon>Pseudomonadati</taxon>
        <taxon>Bacteroidota</taxon>
        <taxon>Flavobacteriia</taxon>
        <taxon>Flavobacteriales</taxon>
        <taxon>Flavobacteriaceae</taxon>
        <taxon>Flavobacterium</taxon>
    </lineage>
</organism>
<protein>
    <submittedName>
        <fullName evidence="1">Putative beta-barrel porin-2, OmpL-like. bbp2</fullName>
    </submittedName>
</protein>
<reference evidence="1 2" key="1">
    <citation type="submission" date="2016-11" db="EMBL/GenBank/DDBJ databases">
        <authorList>
            <person name="Jaros S."/>
            <person name="Januszkiewicz K."/>
            <person name="Wedrychowicz H."/>
        </authorList>
    </citation>
    <scope>NUCLEOTIDE SEQUENCE [LARGE SCALE GENOMIC DNA]</scope>
    <source>
        <strain evidence="1 2">DSM 25660</strain>
    </source>
</reference>
<dbReference type="Pfam" id="PF07642">
    <property type="entry name" value="BBP2"/>
    <property type="match status" value="1"/>
</dbReference>
<evidence type="ECO:0000313" key="2">
    <source>
        <dbReference type="Proteomes" id="UP000184147"/>
    </source>
</evidence>
<dbReference type="STRING" id="1124188.SAMN05444377_11415"/>
<dbReference type="InterPro" id="IPR011486">
    <property type="entry name" value="BBP2"/>
</dbReference>
<evidence type="ECO:0000313" key="1">
    <source>
        <dbReference type="EMBL" id="SHF62584.1"/>
    </source>
</evidence>
<dbReference type="AlphaFoldDB" id="A0A1M5D6I0"/>
<accession>A0A1M5D6I0</accession>
<dbReference type="Proteomes" id="UP000184147">
    <property type="component" value="Unassembled WGS sequence"/>
</dbReference>
<proteinExistence type="predicted"/>
<dbReference type="OrthoDB" id="103154at2"/>
<dbReference type="RefSeq" id="WP_083544932.1">
    <property type="nucleotide sequence ID" value="NZ_FQVQ01000014.1"/>
</dbReference>
<keyword evidence="2" id="KW-1185">Reference proteome</keyword>